<dbReference type="SUPFAM" id="SSF53822">
    <property type="entry name" value="Periplasmic binding protein-like I"/>
    <property type="match status" value="1"/>
</dbReference>
<evidence type="ECO:0000313" key="3">
    <source>
        <dbReference type="Proteomes" id="UP000092544"/>
    </source>
</evidence>
<dbReference type="RefSeq" id="WP_067011473.1">
    <property type="nucleotide sequence ID" value="NZ_FLOB01000001.1"/>
</dbReference>
<dbReference type="Proteomes" id="UP000092544">
    <property type="component" value="Unassembled WGS sequence"/>
</dbReference>
<dbReference type="InterPro" id="IPR028082">
    <property type="entry name" value="Peripla_BP_I"/>
</dbReference>
<dbReference type="AlphaFoldDB" id="A0A1A8T0D9"/>
<reference evidence="2 3" key="1">
    <citation type="submission" date="2016-06" db="EMBL/GenBank/DDBJ databases">
        <authorList>
            <person name="Kjaerup R.B."/>
            <person name="Dalgaard T.S."/>
            <person name="Juul-Madsen H.R."/>
        </authorList>
    </citation>
    <scope>NUCLEOTIDE SEQUENCE [LARGE SCALE GENOMIC DNA]</scope>
    <source>
        <strain evidence="2 3">CECT 8886</strain>
    </source>
</reference>
<sequence length="383" mass="43056">MRRLFCIKLFALLLLGVCSSAQAMNVLPYVMSSQDFYRAWPDQRPLSEQLSAVVNSPADPINMRQVSPVRVSFLLSGKASSIENKSLLLSFKRRMKELGIAYQITIYDHLQSLKVANPFELIKKEKPNYLVATDLNVMQSHVVERVLQQGKIKVIFFNLSTPLKNWKYQPPFMYVGFNQLKTVQTLASYLDRQLPKNTKLAALVLPSGYLNDLRCNGFLDAMASRNRHIGDVQAVANNEEAAYVAARRILRKTPNAFIFSCTQSISNGVVRAIKTYHNSHPHQVKSKAERVSEEGGLPSAQTNSWGLSVHEVDHLINGPVMVSSLFMWDDLAIAVAEGIKGSMEGKAEPMLYVGRTMIMSPEQDSTSLHLMLQQAYRYSAVIW</sequence>
<keyword evidence="3" id="KW-1185">Reference proteome</keyword>
<protein>
    <submittedName>
        <fullName evidence="2">Autoinducer 2-binding periplasmic protein LuxP</fullName>
    </submittedName>
</protein>
<dbReference type="Gene3D" id="3.40.50.2300">
    <property type="match status" value="2"/>
</dbReference>
<dbReference type="STRING" id="1792290.MSP8886_00009"/>
<keyword evidence="1" id="KW-0732">Signal</keyword>
<evidence type="ECO:0000256" key="1">
    <source>
        <dbReference type="SAM" id="SignalP"/>
    </source>
</evidence>
<dbReference type="OrthoDB" id="9784024at2"/>
<evidence type="ECO:0000313" key="2">
    <source>
        <dbReference type="EMBL" id="SBS24557.1"/>
    </source>
</evidence>
<proteinExistence type="predicted"/>
<dbReference type="EMBL" id="FLOB01000001">
    <property type="protein sequence ID" value="SBS24557.1"/>
    <property type="molecule type" value="Genomic_DNA"/>
</dbReference>
<name>A0A1A8T0D9_9GAMM</name>
<feature type="signal peptide" evidence="1">
    <location>
        <begin position="1"/>
        <end position="23"/>
    </location>
</feature>
<accession>A0A1A8T0D9</accession>
<feature type="chain" id="PRO_5008378698" evidence="1">
    <location>
        <begin position="24"/>
        <end position="383"/>
    </location>
</feature>
<gene>
    <name evidence="2" type="primary">luxP</name>
    <name evidence="2" type="ORF">MSP8886_00009</name>
</gene>
<organism evidence="2 3">
    <name type="scientific">Marinomonas spartinae</name>
    <dbReference type="NCBI Taxonomy" id="1792290"/>
    <lineage>
        <taxon>Bacteria</taxon>
        <taxon>Pseudomonadati</taxon>
        <taxon>Pseudomonadota</taxon>
        <taxon>Gammaproteobacteria</taxon>
        <taxon>Oceanospirillales</taxon>
        <taxon>Oceanospirillaceae</taxon>
        <taxon>Marinomonas</taxon>
    </lineage>
</organism>